<dbReference type="PROSITE" id="PS51257">
    <property type="entry name" value="PROKAR_LIPOPROTEIN"/>
    <property type="match status" value="1"/>
</dbReference>
<evidence type="ECO:0000256" key="4">
    <source>
        <dbReference type="RuleBase" id="RU000499"/>
    </source>
</evidence>
<evidence type="ECO:0000256" key="1">
    <source>
        <dbReference type="ARBA" id="ARBA00006926"/>
    </source>
</evidence>
<sequence length="206" mass="21882">MRSRLCAGAVVLLGLAGCGSSEDTTTERSSSPTVVATPAAGTAPERSAPAAKGSSVLTGTAERLTGGRDDLADYRGDVVLVVNTASQCGFTGQFADLQELYAARKDRGFTILGFPSDSFDQELDDAQAIREVCEKNFGVEFPMFAKTAVTGDDAAPLFKRLAAATGEQPSWNFNKYLLDREGRVVGRFDSGDIPTQDIDRLLDTKS</sequence>
<evidence type="ECO:0000313" key="7">
    <source>
        <dbReference type="EMBL" id="PTL60138.1"/>
    </source>
</evidence>
<evidence type="ECO:0000313" key="8">
    <source>
        <dbReference type="Proteomes" id="UP000240739"/>
    </source>
</evidence>
<dbReference type="SUPFAM" id="SSF52833">
    <property type="entry name" value="Thioredoxin-like"/>
    <property type="match status" value="1"/>
</dbReference>
<dbReference type="PANTHER" id="PTHR11592:SF44">
    <property type="entry name" value="GLUTATHIONE PEROXIDASE"/>
    <property type="match status" value="1"/>
</dbReference>
<dbReference type="EMBL" id="PYYB01000001">
    <property type="protein sequence ID" value="PTL60138.1"/>
    <property type="molecule type" value="Genomic_DNA"/>
</dbReference>
<dbReference type="InterPro" id="IPR000889">
    <property type="entry name" value="Glutathione_peroxidase"/>
</dbReference>
<dbReference type="PROSITE" id="PS51355">
    <property type="entry name" value="GLUTATHIONE_PEROXID_3"/>
    <property type="match status" value="1"/>
</dbReference>
<feature type="domain" description="Thioredoxin" evidence="6">
    <location>
        <begin position="37"/>
        <end position="206"/>
    </location>
</feature>
<reference evidence="7 8" key="1">
    <citation type="submission" date="2018-03" db="EMBL/GenBank/DDBJ databases">
        <title>Aquarubrobacter algicola gen. nov., sp. nov., a novel actinobacterium isolated from shallow eutrophic lake during the end of cyanobacterial harmful algal blooms.</title>
        <authorList>
            <person name="Chun S.J."/>
        </authorList>
    </citation>
    <scope>NUCLEOTIDE SEQUENCE [LARGE SCALE GENOMIC DNA]</scope>
    <source>
        <strain evidence="7 8">Seoho-28</strain>
    </source>
</reference>
<evidence type="ECO:0000256" key="2">
    <source>
        <dbReference type="ARBA" id="ARBA00022559"/>
    </source>
</evidence>
<dbReference type="OrthoDB" id="9785502at2"/>
<feature type="region of interest" description="Disordered" evidence="5">
    <location>
        <begin position="19"/>
        <end position="56"/>
    </location>
</feature>
<dbReference type="AlphaFoldDB" id="A0A2T4ULR1"/>
<dbReference type="Gene3D" id="3.40.30.10">
    <property type="entry name" value="Glutaredoxin"/>
    <property type="match status" value="1"/>
</dbReference>
<keyword evidence="3 4" id="KW-0560">Oxidoreductase</keyword>
<dbReference type="PANTHER" id="PTHR11592">
    <property type="entry name" value="GLUTATHIONE PEROXIDASE"/>
    <property type="match status" value="1"/>
</dbReference>
<proteinExistence type="inferred from homology"/>
<keyword evidence="2 4" id="KW-0575">Peroxidase</keyword>
<comment type="similarity">
    <text evidence="1 4">Belongs to the glutathione peroxidase family.</text>
</comment>
<feature type="compositionally biased region" description="Low complexity" evidence="5">
    <location>
        <begin position="19"/>
        <end position="44"/>
    </location>
</feature>
<organism evidence="7 8">
    <name type="scientific">Paraconexibacter algicola</name>
    <dbReference type="NCBI Taxonomy" id="2133960"/>
    <lineage>
        <taxon>Bacteria</taxon>
        <taxon>Bacillati</taxon>
        <taxon>Actinomycetota</taxon>
        <taxon>Thermoleophilia</taxon>
        <taxon>Solirubrobacterales</taxon>
        <taxon>Paraconexibacteraceae</taxon>
        <taxon>Paraconexibacter</taxon>
    </lineage>
</organism>
<dbReference type="PROSITE" id="PS51352">
    <property type="entry name" value="THIOREDOXIN_2"/>
    <property type="match status" value="1"/>
</dbReference>
<gene>
    <name evidence="7" type="ORF">C7Y72_11030</name>
</gene>
<dbReference type="InterPro" id="IPR013766">
    <property type="entry name" value="Thioredoxin_domain"/>
</dbReference>
<dbReference type="CDD" id="cd00340">
    <property type="entry name" value="GSH_Peroxidase"/>
    <property type="match status" value="1"/>
</dbReference>
<keyword evidence="8" id="KW-1185">Reference proteome</keyword>
<dbReference type="Proteomes" id="UP000240739">
    <property type="component" value="Unassembled WGS sequence"/>
</dbReference>
<protein>
    <recommendedName>
        <fullName evidence="4">Glutathione peroxidase</fullName>
    </recommendedName>
</protein>
<dbReference type="Pfam" id="PF00255">
    <property type="entry name" value="GSHPx"/>
    <property type="match status" value="1"/>
</dbReference>
<dbReference type="GO" id="GO:0004601">
    <property type="term" value="F:peroxidase activity"/>
    <property type="evidence" value="ECO:0007669"/>
    <property type="project" value="UniProtKB-KW"/>
</dbReference>
<evidence type="ECO:0000256" key="3">
    <source>
        <dbReference type="ARBA" id="ARBA00023002"/>
    </source>
</evidence>
<dbReference type="RefSeq" id="WP_107568783.1">
    <property type="nucleotide sequence ID" value="NZ_PYYB01000001.1"/>
</dbReference>
<accession>A0A2T4ULR1</accession>
<comment type="caution">
    <text evidence="7">The sequence shown here is derived from an EMBL/GenBank/DDBJ whole genome shotgun (WGS) entry which is preliminary data.</text>
</comment>
<dbReference type="GO" id="GO:0034599">
    <property type="term" value="P:cellular response to oxidative stress"/>
    <property type="evidence" value="ECO:0007669"/>
    <property type="project" value="TreeGrafter"/>
</dbReference>
<dbReference type="InterPro" id="IPR036249">
    <property type="entry name" value="Thioredoxin-like_sf"/>
</dbReference>
<dbReference type="PRINTS" id="PR01011">
    <property type="entry name" value="GLUTPROXDASE"/>
</dbReference>
<evidence type="ECO:0000259" key="6">
    <source>
        <dbReference type="PROSITE" id="PS51352"/>
    </source>
</evidence>
<name>A0A2T4ULR1_9ACTN</name>
<evidence type="ECO:0000256" key="5">
    <source>
        <dbReference type="SAM" id="MobiDB-lite"/>
    </source>
</evidence>